<feature type="domain" description="YgjP-like metallopeptidase" evidence="1">
    <location>
        <begin position="35"/>
        <end position="236"/>
    </location>
</feature>
<dbReference type="InterPro" id="IPR002725">
    <property type="entry name" value="YgjP-like_metallopeptidase"/>
</dbReference>
<keyword evidence="3" id="KW-1185">Reference proteome</keyword>
<dbReference type="Pfam" id="PF01863">
    <property type="entry name" value="YgjP-like"/>
    <property type="match status" value="1"/>
</dbReference>
<organism evidence="2 3">
    <name type="scientific">Methylobacterium trifolii</name>
    <dbReference type="NCBI Taxonomy" id="1003092"/>
    <lineage>
        <taxon>Bacteria</taxon>
        <taxon>Pseudomonadati</taxon>
        <taxon>Pseudomonadota</taxon>
        <taxon>Alphaproteobacteria</taxon>
        <taxon>Hyphomicrobiales</taxon>
        <taxon>Methylobacteriaceae</taxon>
        <taxon>Methylobacterium</taxon>
    </lineage>
</organism>
<dbReference type="EMBL" id="BPRB01000273">
    <property type="protein sequence ID" value="GJE62086.1"/>
    <property type="molecule type" value="Genomic_DNA"/>
</dbReference>
<evidence type="ECO:0000313" key="2">
    <source>
        <dbReference type="EMBL" id="GJE62086.1"/>
    </source>
</evidence>
<name>A0ABQ4U3S6_9HYPH</name>
<sequence length="244" mass="27186">MPIALLRRPDPDHLEIGHDGETFRIAVRRRPTARRLTLRVSAATGEVVITLPQRTAISTAQRFATSHGGWIAARLARVPERVTFAPDAVLPLRGVPHRIVHRASSSGATRVEPASPDPAISVSCGEAHVARRVRDYLSLEARRDLLVSVERYTAALGQGPKRITVRDTRSRWGSCTARGELNFSWRLILAPPLVLDYLVAHEMAHLREMNHSNRFWTLVGDLCPNVDEAEAWLKRNGAALHRYG</sequence>
<proteinExistence type="predicted"/>
<dbReference type="InterPro" id="IPR053136">
    <property type="entry name" value="UTP_pyrophosphatase-like"/>
</dbReference>
<comment type="caution">
    <text evidence="2">The sequence shown here is derived from an EMBL/GenBank/DDBJ whole genome shotgun (WGS) entry which is preliminary data.</text>
</comment>
<reference evidence="2" key="1">
    <citation type="journal article" date="2021" name="Front. Microbiol.">
        <title>Comprehensive Comparative Genomics and Phenotyping of Methylobacterium Species.</title>
        <authorList>
            <person name="Alessa O."/>
            <person name="Ogura Y."/>
            <person name="Fujitani Y."/>
            <person name="Takami H."/>
            <person name="Hayashi T."/>
            <person name="Sahin N."/>
            <person name="Tani A."/>
        </authorList>
    </citation>
    <scope>NUCLEOTIDE SEQUENCE</scope>
    <source>
        <strain evidence="2">DSM 23632</strain>
    </source>
</reference>
<protein>
    <recommendedName>
        <fullName evidence="1">YgjP-like metallopeptidase domain-containing protein</fullName>
    </recommendedName>
</protein>
<dbReference type="CDD" id="cd07344">
    <property type="entry name" value="M48_yhfN_like"/>
    <property type="match status" value="1"/>
</dbReference>
<dbReference type="PANTHER" id="PTHR30399">
    <property type="entry name" value="UNCHARACTERIZED PROTEIN YGJP"/>
    <property type="match status" value="1"/>
</dbReference>
<evidence type="ECO:0000259" key="1">
    <source>
        <dbReference type="Pfam" id="PF01863"/>
    </source>
</evidence>
<dbReference type="Gene3D" id="3.30.2010.10">
    <property type="entry name" value="Metalloproteases ('zincins'), catalytic domain"/>
    <property type="match status" value="1"/>
</dbReference>
<reference evidence="2" key="2">
    <citation type="submission" date="2021-08" db="EMBL/GenBank/DDBJ databases">
        <authorList>
            <person name="Tani A."/>
            <person name="Ola A."/>
            <person name="Ogura Y."/>
            <person name="Katsura K."/>
            <person name="Hayashi T."/>
        </authorList>
    </citation>
    <scope>NUCLEOTIDE SEQUENCE</scope>
    <source>
        <strain evidence="2">DSM 23632</strain>
    </source>
</reference>
<dbReference type="PANTHER" id="PTHR30399:SF1">
    <property type="entry name" value="UTP PYROPHOSPHATASE"/>
    <property type="match status" value="1"/>
</dbReference>
<accession>A0ABQ4U3S6</accession>
<gene>
    <name evidence="2" type="ORF">MPOCJGCO_4215</name>
</gene>
<evidence type="ECO:0000313" key="3">
    <source>
        <dbReference type="Proteomes" id="UP001055057"/>
    </source>
</evidence>
<dbReference type="Proteomes" id="UP001055057">
    <property type="component" value="Unassembled WGS sequence"/>
</dbReference>
<dbReference type="RefSeq" id="WP_238184694.1">
    <property type="nucleotide sequence ID" value="NZ_BPRB01000273.1"/>
</dbReference>